<evidence type="ECO:0000313" key="2">
    <source>
        <dbReference type="EMBL" id="CAB0018638.1"/>
    </source>
</evidence>
<evidence type="ECO:0000256" key="1">
    <source>
        <dbReference type="SAM" id="MobiDB-lite"/>
    </source>
</evidence>
<sequence length="293" mass="32623">MRSNTLCTGRRWIPGLKPLSGVRRGTPPGTQRASGPAGALRLAPRDRPSHCVVPLHSSLVRPRTHLEDMHKGLRRSCARPAGPVHRRPPPAGPDPCRQRVDPNRMVVDVIPARDSFGRLGNPTRAGRTFRRDYPGLGRSRTASYLPCPPPSESPVATSDRADSYYQTLQTRHKVSGPQADDITDHAGIPDQGPKGLVPDRRPHTALGRTKQKYRPSRTPILVVSLNWITLGRLSPDEHAKLHEHPELGANLRPLPKPERACFAYGHRQPFCVWRKKSVMPGYETPTDAFRFIK</sequence>
<organism evidence="2 3">
    <name type="scientific">Nesidiocoris tenuis</name>
    <dbReference type="NCBI Taxonomy" id="355587"/>
    <lineage>
        <taxon>Eukaryota</taxon>
        <taxon>Metazoa</taxon>
        <taxon>Ecdysozoa</taxon>
        <taxon>Arthropoda</taxon>
        <taxon>Hexapoda</taxon>
        <taxon>Insecta</taxon>
        <taxon>Pterygota</taxon>
        <taxon>Neoptera</taxon>
        <taxon>Paraneoptera</taxon>
        <taxon>Hemiptera</taxon>
        <taxon>Heteroptera</taxon>
        <taxon>Panheteroptera</taxon>
        <taxon>Cimicomorpha</taxon>
        <taxon>Miridae</taxon>
        <taxon>Dicyphina</taxon>
        <taxon>Nesidiocoris</taxon>
    </lineage>
</organism>
<proteinExistence type="predicted"/>
<evidence type="ECO:0000313" key="3">
    <source>
        <dbReference type="Proteomes" id="UP000479000"/>
    </source>
</evidence>
<gene>
    <name evidence="2" type="ORF">NTEN_LOCUS22445</name>
</gene>
<reference evidence="2 3" key="1">
    <citation type="submission" date="2020-02" db="EMBL/GenBank/DDBJ databases">
        <authorList>
            <person name="Ferguson B K."/>
        </authorList>
    </citation>
    <scope>NUCLEOTIDE SEQUENCE [LARGE SCALE GENOMIC DNA]</scope>
</reference>
<feature type="region of interest" description="Disordered" evidence="1">
    <location>
        <begin position="117"/>
        <end position="212"/>
    </location>
</feature>
<dbReference type="EMBL" id="CADCXU010033066">
    <property type="protein sequence ID" value="CAB0018638.1"/>
    <property type="molecule type" value="Genomic_DNA"/>
</dbReference>
<dbReference type="Proteomes" id="UP000479000">
    <property type="component" value="Unassembled WGS sequence"/>
</dbReference>
<protein>
    <submittedName>
        <fullName evidence="2">Uncharacterized protein</fullName>
    </submittedName>
</protein>
<name>A0A6H5HP36_9HEMI</name>
<feature type="region of interest" description="Disordered" evidence="1">
    <location>
        <begin position="77"/>
        <end position="100"/>
    </location>
</feature>
<keyword evidence="3" id="KW-1185">Reference proteome</keyword>
<accession>A0A6H5HP36</accession>
<dbReference type="AlphaFoldDB" id="A0A6H5HP36"/>
<feature type="region of interest" description="Disordered" evidence="1">
    <location>
        <begin position="17"/>
        <end position="45"/>
    </location>
</feature>